<dbReference type="OrthoDB" id="9813383at2"/>
<protein>
    <submittedName>
        <fullName evidence="1">Gamma-glutamyl-gamma-aminobutyrate hydrolase family protein</fullName>
    </submittedName>
</protein>
<evidence type="ECO:0000313" key="1">
    <source>
        <dbReference type="EMBL" id="TQE95891.1"/>
    </source>
</evidence>
<dbReference type="GO" id="GO:0006598">
    <property type="term" value="P:polyamine catabolic process"/>
    <property type="evidence" value="ECO:0007669"/>
    <property type="project" value="TreeGrafter"/>
</dbReference>
<sequence length="268" mass="29593">MNKAASEDVLCIGVTVRKGTPEWIEENSRHYLNVLAAYGATAVVLSPDQPATLPDGQRFAPDATGRLPDAILDHLDGLILSGGGDVHPRYFNQPLNGAEPEQIDLARDELELNLARGALGRDLPIFGICRGCQVLNVAAGGAMRQHLDGHRSPKEDPVFHPVAIQAGTRLHALVGRNEIQVNTYHHQGVDHESLAPIFVPAGVALPDTWLVEAFESPVHGWVLGVQWHPERLFELSDDHRRLWEGFLQACRQTARRREVRNPEAKLKQ</sequence>
<keyword evidence="2" id="KW-1185">Reference proteome</keyword>
<gene>
    <name evidence="1" type="ORF">FKZ61_10680</name>
</gene>
<dbReference type="EMBL" id="VIGC01000011">
    <property type="protein sequence ID" value="TQE95891.1"/>
    <property type="molecule type" value="Genomic_DNA"/>
</dbReference>
<name>A0A540VGN2_9CHLR</name>
<dbReference type="RefSeq" id="WP_141610114.1">
    <property type="nucleotide sequence ID" value="NZ_VIGC02000011.1"/>
</dbReference>
<dbReference type="PANTHER" id="PTHR43235:SF1">
    <property type="entry name" value="GLUTAMINE AMIDOTRANSFERASE PB2B2.05-RELATED"/>
    <property type="match status" value="1"/>
</dbReference>
<organism evidence="1 2">
    <name type="scientific">Litorilinea aerophila</name>
    <dbReference type="NCBI Taxonomy" id="1204385"/>
    <lineage>
        <taxon>Bacteria</taxon>
        <taxon>Bacillati</taxon>
        <taxon>Chloroflexota</taxon>
        <taxon>Caldilineae</taxon>
        <taxon>Caldilineales</taxon>
        <taxon>Caldilineaceae</taxon>
        <taxon>Litorilinea</taxon>
    </lineage>
</organism>
<dbReference type="Gene3D" id="3.40.50.880">
    <property type="match status" value="1"/>
</dbReference>
<dbReference type="Proteomes" id="UP000317371">
    <property type="component" value="Unassembled WGS sequence"/>
</dbReference>
<dbReference type="SUPFAM" id="SSF52317">
    <property type="entry name" value="Class I glutamine amidotransferase-like"/>
    <property type="match status" value="1"/>
</dbReference>
<dbReference type="PANTHER" id="PTHR43235">
    <property type="entry name" value="GLUTAMINE AMIDOTRANSFERASE PB2B2.05-RELATED"/>
    <property type="match status" value="1"/>
</dbReference>
<dbReference type="CDD" id="cd01745">
    <property type="entry name" value="GATase1_2"/>
    <property type="match status" value="1"/>
</dbReference>
<dbReference type="GO" id="GO:0033969">
    <property type="term" value="F:gamma-glutamyl-gamma-aminobutyrate hydrolase activity"/>
    <property type="evidence" value="ECO:0007669"/>
    <property type="project" value="TreeGrafter"/>
</dbReference>
<dbReference type="InterPro" id="IPR044668">
    <property type="entry name" value="PuuD-like"/>
</dbReference>
<keyword evidence="1" id="KW-0378">Hydrolase</keyword>
<dbReference type="PROSITE" id="PS51273">
    <property type="entry name" value="GATASE_TYPE_1"/>
    <property type="match status" value="1"/>
</dbReference>
<accession>A0A540VGN2</accession>
<dbReference type="InterPro" id="IPR029062">
    <property type="entry name" value="Class_I_gatase-like"/>
</dbReference>
<evidence type="ECO:0000313" key="2">
    <source>
        <dbReference type="Proteomes" id="UP000317371"/>
    </source>
</evidence>
<proteinExistence type="predicted"/>
<dbReference type="AlphaFoldDB" id="A0A540VGN2"/>
<dbReference type="GO" id="GO:0005829">
    <property type="term" value="C:cytosol"/>
    <property type="evidence" value="ECO:0007669"/>
    <property type="project" value="TreeGrafter"/>
</dbReference>
<dbReference type="Pfam" id="PF07722">
    <property type="entry name" value="Peptidase_C26"/>
    <property type="match status" value="1"/>
</dbReference>
<dbReference type="InParanoid" id="A0A540VGN2"/>
<reference evidence="1 2" key="1">
    <citation type="submission" date="2019-06" db="EMBL/GenBank/DDBJ databases">
        <title>Genome sequence of Litorilinea aerophila BAA-2444.</title>
        <authorList>
            <person name="Maclea K.S."/>
            <person name="Maurais E.G."/>
            <person name="Iannazzi L.C."/>
        </authorList>
    </citation>
    <scope>NUCLEOTIDE SEQUENCE [LARGE SCALE GENOMIC DNA]</scope>
    <source>
        <strain evidence="1 2">ATCC BAA-2444</strain>
    </source>
</reference>
<comment type="caution">
    <text evidence="1">The sequence shown here is derived from an EMBL/GenBank/DDBJ whole genome shotgun (WGS) entry which is preliminary data.</text>
</comment>
<dbReference type="InterPro" id="IPR011697">
    <property type="entry name" value="Peptidase_C26"/>
</dbReference>